<dbReference type="Proteomes" id="UP001172159">
    <property type="component" value="Unassembled WGS sequence"/>
</dbReference>
<evidence type="ECO:0000313" key="3">
    <source>
        <dbReference type="Proteomes" id="UP001172159"/>
    </source>
</evidence>
<name>A0AA40K3I4_9PEZI</name>
<dbReference type="EMBL" id="JAUKTV010000002">
    <property type="protein sequence ID" value="KAK0744583.1"/>
    <property type="molecule type" value="Genomic_DNA"/>
</dbReference>
<evidence type="ECO:0008006" key="4">
    <source>
        <dbReference type="Google" id="ProtNLM"/>
    </source>
</evidence>
<gene>
    <name evidence="2" type="ORF">B0T21DRAFT_90306</name>
</gene>
<comment type="caution">
    <text evidence="2">The sequence shown here is derived from an EMBL/GenBank/DDBJ whole genome shotgun (WGS) entry which is preliminary data.</text>
</comment>
<reference evidence="2" key="1">
    <citation type="submission" date="2023-06" db="EMBL/GenBank/DDBJ databases">
        <title>Genome-scale phylogeny and comparative genomics of the fungal order Sordariales.</title>
        <authorList>
            <consortium name="Lawrence Berkeley National Laboratory"/>
            <person name="Hensen N."/>
            <person name="Bonometti L."/>
            <person name="Westerberg I."/>
            <person name="Brannstrom I.O."/>
            <person name="Guillou S."/>
            <person name="Cros-Aarteil S."/>
            <person name="Calhoun S."/>
            <person name="Haridas S."/>
            <person name="Kuo A."/>
            <person name="Mondo S."/>
            <person name="Pangilinan J."/>
            <person name="Riley R."/>
            <person name="Labutti K."/>
            <person name="Andreopoulos B."/>
            <person name="Lipzen A."/>
            <person name="Chen C."/>
            <person name="Yanf M."/>
            <person name="Daum C."/>
            <person name="Ng V."/>
            <person name="Clum A."/>
            <person name="Steindorff A."/>
            <person name="Ohm R."/>
            <person name="Martin F."/>
            <person name="Silar P."/>
            <person name="Natvig D."/>
            <person name="Lalanne C."/>
            <person name="Gautier V."/>
            <person name="Ament-Velasquez S.L."/>
            <person name="Kruys A."/>
            <person name="Hutchinson M.I."/>
            <person name="Powell A.J."/>
            <person name="Barry K."/>
            <person name="Miller A.N."/>
            <person name="Grigoriev I.V."/>
            <person name="Debuchy R."/>
            <person name="Gladieux P."/>
            <person name="Thoren M.H."/>
            <person name="Johannesson H."/>
        </authorList>
    </citation>
    <scope>NUCLEOTIDE SEQUENCE</scope>
    <source>
        <strain evidence="2">CBS 540.89</strain>
    </source>
</reference>
<keyword evidence="3" id="KW-1185">Reference proteome</keyword>
<evidence type="ECO:0000256" key="1">
    <source>
        <dbReference type="SAM" id="SignalP"/>
    </source>
</evidence>
<sequence>MSAGTTTPRPIFLYGTLCAVRFLACIVEGDAAKADSISPFLGTEGNPERVRTPIFVLDQRRCRASRRVSGLPGRHQTRRSSGLFRRCSSVAYARNNIVSPKARQL</sequence>
<keyword evidence="1" id="KW-0732">Signal</keyword>
<accession>A0AA40K3I4</accession>
<protein>
    <recommendedName>
        <fullName evidence="4">Gamma-glutamylcyclotransferase AIG2-like domain-containing protein</fullName>
    </recommendedName>
</protein>
<dbReference type="AlphaFoldDB" id="A0AA40K3I4"/>
<proteinExistence type="predicted"/>
<organism evidence="2 3">
    <name type="scientific">Apiosordaria backusii</name>
    <dbReference type="NCBI Taxonomy" id="314023"/>
    <lineage>
        <taxon>Eukaryota</taxon>
        <taxon>Fungi</taxon>
        <taxon>Dikarya</taxon>
        <taxon>Ascomycota</taxon>
        <taxon>Pezizomycotina</taxon>
        <taxon>Sordariomycetes</taxon>
        <taxon>Sordariomycetidae</taxon>
        <taxon>Sordariales</taxon>
        <taxon>Lasiosphaeriaceae</taxon>
        <taxon>Apiosordaria</taxon>
    </lineage>
</organism>
<feature type="signal peptide" evidence="1">
    <location>
        <begin position="1"/>
        <end position="31"/>
    </location>
</feature>
<feature type="chain" id="PRO_5041205402" description="Gamma-glutamylcyclotransferase AIG2-like domain-containing protein" evidence="1">
    <location>
        <begin position="32"/>
        <end position="105"/>
    </location>
</feature>
<evidence type="ECO:0000313" key="2">
    <source>
        <dbReference type="EMBL" id="KAK0744583.1"/>
    </source>
</evidence>